<feature type="non-terminal residue" evidence="2">
    <location>
        <position position="211"/>
    </location>
</feature>
<dbReference type="Proteomes" id="UP000229615">
    <property type="component" value="Unassembled WGS sequence"/>
</dbReference>
<comment type="caution">
    <text evidence="2">The sequence shown here is derived from an EMBL/GenBank/DDBJ whole genome shotgun (WGS) entry which is preliminary data.</text>
</comment>
<gene>
    <name evidence="2" type="ORF">COU09_00105</name>
</gene>
<organism evidence="2 3">
    <name type="scientific">Candidatus Harrisonbacteria bacterium CG10_big_fil_rev_8_21_14_0_10_44_23</name>
    <dbReference type="NCBI Taxonomy" id="1974585"/>
    <lineage>
        <taxon>Bacteria</taxon>
        <taxon>Candidatus Harrisoniibacteriota</taxon>
    </lineage>
</organism>
<dbReference type="Pfam" id="PF01391">
    <property type="entry name" value="Collagen"/>
    <property type="match status" value="1"/>
</dbReference>
<dbReference type="EMBL" id="PFBB01000002">
    <property type="protein sequence ID" value="PIR88847.1"/>
    <property type="molecule type" value="Genomic_DNA"/>
</dbReference>
<evidence type="ECO:0000313" key="3">
    <source>
        <dbReference type="Proteomes" id="UP000229615"/>
    </source>
</evidence>
<feature type="region of interest" description="Disordered" evidence="1">
    <location>
        <begin position="20"/>
        <end position="102"/>
    </location>
</feature>
<sequence length="211" mass="22743">MSGLNKRKLRKLLVALDPKERASIKVDELEEKLEPILKYKPKDGKDGEKGNDGKDGDKGEKGDKGDKGDRGEKGLKGDKGDRGYKGDKGDKGDDGKDAEVDVEEIKSDIKREVLQVIPRGGGNANREIRVEGSVVSTRYTDINFKGSGVTLSAADDNTNKRVDLTISGSSTLANLSTLSTDTVKSLYTMTSGVDVEFETSANATLLYLDEA</sequence>
<protein>
    <recommendedName>
        <fullName evidence="4">Collagen-like protein</fullName>
    </recommendedName>
</protein>
<proteinExistence type="predicted"/>
<dbReference type="AlphaFoldDB" id="A0A2H0UR37"/>
<accession>A0A2H0UR37</accession>
<name>A0A2H0UR37_9BACT</name>
<evidence type="ECO:0000313" key="2">
    <source>
        <dbReference type="EMBL" id="PIR88847.1"/>
    </source>
</evidence>
<evidence type="ECO:0008006" key="4">
    <source>
        <dbReference type="Google" id="ProtNLM"/>
    </source>
</evidence>
<dbReference type="InterPro" id="IPR008160">
    <property type="entry name" value="Collagen"/>
</dbReference>
<evidence type="ECO:0000256" key="1">
    <source>
        <dbReference type="SAM" id="MobiDB-lite"/>
    </source>
</evidence>
<reference evidence="3" key="1">
    <citation type="submission" date="2017-09" db="EMBL/GenBank/DDBJ databases">
        <title>Depth-based differentiation of microbial function through sediment-hosted aquifers and enrichment of novel symbionts in the deep terrestrial subsurface.</title>
        <authorList>
            <person name="Probst A.J."/>
            <person name="Ladd B."/>
            <person name="Jarett J.K."/>
            <person name="Geller-Mcgrath D.E."/>
            <person name="Sieber C.M.K."/>
            <person name="Emerson J.B."/>
            <person name="Anantharaman K."/>
            <person name="Thomas B.C."/>
            <person name="Malmstrom R."/>
            <person name="Stieglmeier M."/>
            <person name="Klingl A."/>
            <person name="Woyke T."/>
            <person name="Ryan C.M."/>
            <person name="Banfield J.F."/>
        </authorList>
    </citation>
    <scope>NUCLEOTIDE SEQUENCE [LARGE SCALE GENOMIC DNA]</scope>
</reference>